<reference evidence="2" key="1">
    <citation type="journal article" date="2019" name="Int. J. Syst. Evol. Microbiol.">
        <title>The Global Catalogue of Microorganisms (GCM) 10K type strain sequencing project: providing services to taxonomists for standard genome sequencing and annotation.</title>
        <authorList>
            <consortium name="The Broad Institute Genomics Platform"/>
            <consortium name="The Broad Institute Genome Sequencing Center for Infectious Disease"/>
            <person name="Wu L."/>
            <person name="Ma J."/>
        </authorList>
    </citation>
    <scope>NUCLEOTIDE SEQUENCE [LARGE SCALE GENOMIC DNA]</scope>
    <source>
        <strain evidence="2">CGMCC 4.7680</strain>
    </source>
</reference>
<dbReference type="EMBL" id="BNAW01000020">
    <property type="protein sequence ID" value="GHG21114.1"/>
    <property type="molecule type" value="Genomic_DNA"/>
</dbReference>
<proteinExistence type="predicted"/>
<evidence type="ECO:0000313" key="1">
    <source>
        <dbReference type="EMBL" id="GHG21114.1"/>
    </source>
</evidence>
<evidence type="ECO:0000313" key="2">
    <source>
        <dbReference type="Proteomes" id="UP000649955"/>
    </source>
</evidence>
<protein>
    <submittedName>
        <fullName evidence="1">Uncharacterized protein</fullName>
    </submittedName>
</protein>
<dbReference type="RefSeq" id="WP_191313046.1">
    <property type="nucleotide sequence ID" value="NZ_BNAW01000020.1"/>
</dbReference>
<organism evidence="1 2">
    <name type="scientific">Amycolatopsis bullii</name>
    <dbReference type="NCBI Taxonomy" id="941987"/>
    <lineage>
        <taxon>Bacteria</taxon>
        <taxon>Bacillati</taxon>
        <taxon>Actinomycetota</taxon>
        <taxon>Actinomycetes</taxon>
        <taxon>Pseudonocardiales</taxon>
        <taxon>Pseudonocardiaceae</taxon>
        <taxon>Amycolatopsis</taxon>
    </lineage>
</organism>
<name>A0ABQ3KI39_9PSEU</name>
<keyword evidence="2" id="KW-1185">Reference proteome</keyword>
<sequence length="203" mass="22726">MDERQSAAVRESVLATLHEFYCPLSSTELASLLRARNGLEVPAGEIEQLVALDEEAFDAAEDDAGIWLCPGLEPPELYPDTDFVTRSDWPLPVRLVEYTTEPKRRLWLLRVLADQVLVRLGERGDPTVFDELFAQLFPALPGDVRSSRFGQATRVDLTEEDQVETVRELAEDEYAVFGNSGSRIEETAAAKLSRREKLFGAVD</sequence>
<dbReference type="Proteomes" id="UP000649955">
    <property type="component" value="Unassembled WGS sequence"/>
</dbReference>
<comment type="caution">
    <text evidence="1">The sequence shown here is derived from an EMBL/GenBank/DDBJ whole genome shotgun (WGS) entry which is preliminary data.</text>
</comment>
<gene>
    <name evidence="1" type="ORF">GCM10017567_44660</name>
</gene>
<accession>A0ABQ3KI39</accession>